<dbReference type="Proteomes" id="UP000298327">
    <property type="component" value="Unassembled WGS sequence"/>
</dbReference>
<comment type="caution">
    <text evidence="1">The sequence shown here is derived from an EMBL/GenBank/DDBJ whole genome shotgun (WGS) entry which is preliminary data.</text>
</comment>
<gene>
    <name evidence="1" type="ORF">EVG20_g10648</name>
</gene>
<evidence type="ECO:0000313" key="2">
    <source>
        <dbReference type="Proteomes" id="UP000298327"/>
    </source>
</evidence>
<proteinExistence type="predicted"/>
<reference evidence="1 2" key="1">
    <citation type="submission" date="2019-02" db="EMBL/GenBank/DDBJ databases">
        <title>Genome sequencing of the rare red list fungi Dentipellis fragilis.</title>
        <authorList>
            <person name="Buettner E."/>
            <person name="Kellner H."/>
        </authorList>
    </citation>
    <scope>NUCLEOTIDE SEQUENCE [LARGE SCALE GENOMIC DNA]</scope>
    <source>
        <strain evidence="1 2">DSM 105465</strain>
    </source>
</reference>
<keyword evidence="2" id="KW-1185">Reference proteome</keyword>
<sequence length="322" mass="36650">MRWISVRGRVSQKIWGEAQKSVDRPERHVYSLPPPMPPTIGGDYLPTWRLWKMFETAGNEGRSDDSEKEGESQVLASRCLTHLARCLRATRHHIITLFPLALMHILSRSIRGPPLLRVLAGLIFNFDRALAAESSYNLECPHGAKCLRGSAEFPMCLSRANADAPSIFDPSPQPDVILCRPLAHHSQTHHPTCSRRHRRKRPVPKTLELRSGIASLLSIWVVKRYRSRTLQLSRASPFRRHVDGGPWSFQEPAQRRRTLLTYLVPVESMFESKPMPYIVVWVARQRYAGISLDSSPARPKRARSQPYSLLPVAQHTTVVLLE</sequence>
<organism evidence="1 2">
    <name type="scientific">Dentipellis fragilis</name>
    <dbReference type="NCBI Taxonomy" id="205917"/>
    <lineage>
        <taxon>Eukaryota</taxon>
        <taxon>Fungi</taxon>
        <taxon>Dikarya</taxon>
        <taxon>Basidiomycota</taxon>
        <taxon>Agaricomycotina</taxon>
        <taxon>Agaricomycetes</taxon>
        <taxon>Russulales</taxon>
        <taxon>Hericiaceae</taxon>
        <taxon>Dentipellis</taxon>
    </lineage>
</organism>
<dbReference type="EMBL" id="SEOQ01001349">
    <property type="protein sequence ID" value="TFY52219.1"/>
    <property type="molecule type" value="Genomic_DNA"/>
</dbReference>
<protein>
    <submittedName>
        <fullName evidence="1">Uncharacterized protein</fullName>
    </submittedName>
</protein>
<accession>A0A4Y9XUJ6</accession>
<dbReference type="AlphaFoldDB" id="A0A4Y9XUJ6"/>
<evidence type="ECO:0000313" key="1">
    <source>
        <dbReference type="EMBL" id="TFY52219.1"/>
    </source>
</evidence>
<name>A0A4Y9XUJ6_9AGAM</name>